<protein>
    <submittedName>
        <fullName evidence="2">Uncharacterized protein</fullName>
    </submittedName>
</protein>
<evidence type="ECO:0000256" key="1">
    <source>
        <dbReference type="SAM" id="Coils"/>
    </source>
</evidence>
<name>A0A9P0TYZ7_PIEBR</name>
<keyword evidence="1" id="KW-0175">Coiled coil</keyword>
<dbReference type="EMBL" id="CALOZG010000087">
    <property type="protein sequence ID" value="CAH4038824.1"/>
    <property type="molecule type" value="Genomic_DNA"/>
</dbReference>
<dbReference type="AlphaFoldDB" id="A0A9P0TYZ7"/>
<evidence type="ECO:0000313" key="3">
    <source>
        <dbReference type="Proteomes" id="UP001152562"/>
    </source>
</evidence>
<reference evidence="2" key="1">
    <citation type="submission" date="2022-05" db="EMBL/GenBank/DDBJ databases">
        <authorList>
            <person name="Okamura Y."/>
        </authorList>
    </citation>
    <scope>NUCLEOTIDE SEQUENCE</scope>
</reference>
<organism evidence="2 3">
    <name type="scientific">Pieris brassicae</name>
    <name type="common">White butterfly</name>
    <name type="synonym">Large white butterfly</name>
    <dbReference type="NCBI Taxonomy" id="7116"/>
    <lineage>
        <taxon>Eukaryota</taxon>
        <taxon>Metazoa</taxon>
        <taxon>Ecdysozoa</taxon>
        <taxon>Arthropoda</taxon>
        <taxon>Hexapoda</taxon>
        <taxon>Insecta</taxon>
        <taxon>Pterygota</taxon>
        <taxon>Neoptera</taxon>
        <taxon>Endopterygota</taxon>
        <taxon>Lepidoptera</taxon>
        <taxon>Glossata</taxon>
        <taxon>Ditrysia</taxon>
        <taxon>Papilionoidea</taxon>
        <taxon>Pieridae</taxon>
        <taxon>Pierinae</taxon>
        <taxon>Pieris</taxon>
    </lineage>
</organism>
<keyword evidence="3" id="KW-1185">Reference proteome</keyword>
<feature type="coiled-coil region" evidence="1">
    <location>
        <begin position="33"/>
        <end position="95"/>
    </location>
</feature>
<sequence>MKNTYEANLTSHKRCFSELDSIKYQLNVVTEYKNRLDKLLIETQKRFDEEKERHKEIMDSCLAMKQQSAICQSQFEDLQYECKKMKEDLDNFKRERDKLKPLRLNYV</sequence>
<accession>A0A9P0TYZ7</accession>
<gene>
    <name evidence="2" type="ORF">PIBRA_LOCUS14314</name>
</gene>
<comment type="caution">
    <text evidence="2">The sequence shown here is derived from an EMBL/GenBank/DDBJ whole genome shotgun (WGS) entry which is preliminary data.</text>
</comment>
<evidence type="ECO:0000313" key="2">
    <source>
        <dbReference type="EMBL" id="CAH4038824.1"/>
    </source>
</evidence>
<proteinExistence type="predicted"/>
<dbReference type="Proteomes" id="UP001152562">
    <property type="component" value="Unassembled WGS sequence"/>
</dbReference>